<keyword evidence="3" id="KW-1185">Reference proteome</keyword>
<dbReference type="KEGG" id="tps:THAPSDRAFT_6580"/>
<dbReference type="EMBL" id="CM000643">
    <property type="protein sequence ID" value="EED91366.1"/>
    <property type="molecule type" value="Genomic_DNA"/>
</dbReference>
<reference evidence="2 3" key="2">
    <citation type="journal article" date="2008" name="Nature">
        <title>The Phaeodactylum genome reveals the evolutionary history of diatom genomes.</title>
        <authorList>
            <person name="Bowler C."/>
            <person name="Allen A.E."/>
            <person name="Badger J.H."/>
            <person name="Grimwood J."/>
            <person name="Jabbari K."/>
            <person name="Kuo A."/>
            <person name="Maheswari U."/>
            <person name="Martens C."/>
            <person name="Maumus F."/>
            <person name="Otillar R.P."/>
            <person name="Rayko E."/>
            <person name="Salamov A."/>
            <person name="Vandepoele K."/>
            <person name="Beszteri B."/>
            <person name="Gruber A."/>
            <person name="Heijde M."/>
            <person name="Katinka M."/>
            <person name="Mock T."/>
            <person name="Valentin K."/>
            <person name="Verret F."/>
            <person name="Berges J.A."/>
            <person name="Brownlee C."/>
            <person name="Cadoret J.P."/>
            <person name="Chiovitti A."/>
            <person name="Choi C.J."/>
            <person name="Coesel S."/>
            <person name="De Martino A."/>
            <person name="Detter J.C."/>
            <person name="Durkin C."/>
            <person name="Falciatore A."/>
            <person name="Fournet J."/>
            <person name="Haruta M."/>
            <person name="Huysman M.J."/>
            <person name="Jenkins B.D."/>
            <person name="Jiroutova K."/>
            <person name="Jorgensen R.E."/>
            <person name="Joubert Y."/>
            <person name="Kaplan A."/>
            <person name="Kroger N."/>
            <person name="Kroth P.G."/>
            <person name="La Roche J."/>
            <person name="Lindquist E."/>
            <person name="Lommer M."/>
            <person name="Martin-Jezequel V."/>
            <person name="Lopez P.J."/>
            <person name="Lucas S."/>
            <person name="Mangogna M."/>
            <person name="McGinnis K."/>
            <person name="Medlin L.K."/>
            <person name="Montsant A."/>
            <person name="Oudot-Le Secq M.P."/>
            <person name="Napoli C."/>
            <person name="Obornik M."/>
            <person name="Parker M.S."/>
            <person name="Petit J.L."/>
            <person name="Porcel B.M."/>
            <person name="Poulsen N."/>
            <person name="Robison M."/>
            <person name="Rychlewski L."/>
            <person name="Rynearson T.A."/>
            <person name="Schmutz J."/>
            <person name="Shapiro H."/>
            <person name="Siaut M."/>
            <person name="Stanley M."/>
            <person name="Sussman M.R."/>
            <person name="Taylor A.R."/>
            <person name="Vardi A."/>
            <person name="von Dassow P."/>
            <person name="Vyverman W."/>
            <person name="Willis A."/>
            <person name="Wyrwicz L.S."/>
            <person name="Rokhsar D.S."/>
            <person name="Weissenbach J."/>
            <person name="Armbrust E.V."/>
            <person name="Green B.R."/>
            <person name="Van de Peer Y."/>
            <person name="Grigoriev I.V."/>
        </authorList>
    </citation>
    <scope>NUCLEOTIDE SEQUENCE [LARGE SCALE GENOMIC DNA]</scope>
    <source>
        <strain evidence="2 3">CCMP1335</strain>
    </source>
</reference>
<dbReference type="AlphaFoldDB" id="B8C4Q7"/>
<dbReference type="RefSeq" id="XP_002291259.1">
    <property type="nucleotide sequence ID" value="XM_002291223.1"/>
</dbReference>
<keyword evidence="1" id="KW-0732">Signal</keyword>
<feature type="chain" id="PRO_5002866295" evidence="1">
    <location>
        <begin position="18"/>
        <end position="327"/>
    </location>
</feature>
<organism evidence="2 3">
    <name type="scientific">Thalassiosira pseudonana</name>
    <name type="common">Marine diatom</name>
    <name type="synonym">Cyclotella nana</name>
    <dbReference type="NCBI Taxonomy" id="35128"/>
    <lineage>
        <taxon>Eukaryota</taxon>
        <taxon>Sar</taxon>
        <taxon>Stramenopiles</taxon>
        <taxon>Ochrophyta</taxon>
        <taxon>Bacillariophyta</taxon>
        <taxon>Coscinodiscophyceae</taxon>
        <taxon>Thalassiosirophycidae</taxon>
        <taxon>Thalassiosirales</taxon>
        <taxon>Thalassiosiraceae</taxon>
        <taxon>Thalassiosira</taxon>
    </lineage>
</organism>
<gene>
    <name evidence="2" type="ORF">THAPSDRAFT_6580</name>
</gene>
<dbReference type="HOGENOM" id="CLU_851243_0_0_1"/>
<feature type="signal peptide" evidence="1">
    <location>
        <begin position="1"/>
        <end position="17"/>
    </location>
</feature>
<dbReference type="PaxDb" id="35128-Thaps6580"/>
<evidence type="ECO:0000256" key="1">
    <source>
        <dbReference type="SAM" id="SignalP"/>
    </source>
</evidence>
<sequence>MKTSIASLVLFLSLASADEVAPERLRIKRGLNTRGTRRALKADDAELSISMSMAAVPVPDFSQWDEGDFGFVNDMSMSVPASSLEALSAFTSSLEKIDSFDDLDDMGCDFWAKVLDDAKAVMNGTIVNTDFTLTEEDTDKVRRLQALSDRGGKPRNRLLTFVFTSHSRPFFSSLSSNGKRLSLTCDGSVASPSAVESVGAEFSWSMDNISTGKAIFLAADLSELLITGTLKDEGMEVAYLPKGEYVAIVIDKAFFPSPNSDKIGFCCNKGIGFYSLSSGGIKIVNPDSDDALIKHVPVKNIRYGGEFSNVIPILFVGWTEVFAFKIK</sequence>
<protein>
    <submittedName>
        <fullName evidence="2">Uncharacterized protein</fullName>
    </submittedName>
</protein>
<evidence type="ECO:0000313" key="2">
    <source>
        <dbReference type="EMBL" id="EED91366.1"/>
    </source>
</evidence>
<dbReference type="InParanoid" id="B8C4Q7"/>
<reference evidence="2 3" key="1">
    <citation type="journal article" date="2004" name="Science">
        <title>The genome of the diatom Thalassiosira pseudonana: ecology, evolution, and metabolism.</title>
        <authorList>
            <person name="Armbrust E.V."/>
            <person name="Berges J.A."/>
            <person name="Bowler C."/>
            <person name="Green B.R."/>
            <person name="Martinez D."/>
            <person name="Putnam N.H."/>
            <person name="Zhou S."/>
            <person name="Allen A.E."/>
            <person name="Apt K.E."/>
            <person name="Bechner M."/>
            <person name="Brzezinski M.A."/>
            <person name="Chaal B.K."/>
            <person name="Chiovitti A."/>
            <person name="Davis A.K."/>
            <person name="Demarest M.S."/>
            <person name="Detter J.C."/>
            <person name="Glavina T."/>
            <person name="Goodstein D."/>
            <person name="Hadi M.Z."/>
            <person name="Hellsten U."/>
            <person name="Hildebrand M."/>
            <person name="Jenkins B.D."/>
            <person name="Jurka J."/>
            <person name="Kapitonov V.V."/>
            <person name="Kroger N."/>
            <person name="Lau W.W."/>
            <person name="Lane T.W."/>
            <person name="Larimer F.W."/>
            <person name="Lippmeier J.C."/>
            <person name="Lucas S."/>
            <person name="Medina M."/>
            <person name="Montsant A."/>
            <person name="Obornik M."/>
            <person name="Parker M.S."/>
            <person name="Palenik B."/>
            <person name="Pazour G.J."/>
            <person name="Richardson P.M."/>
            <person name="Rynearson T.A."/>
            <person name="Saito M.A."/>
            <person name="Schwartz D.C."/>
            <person name="Thamatrakoln K."/>
            <person name="Valentin K."/>
            <person name="Vardi A."/>
            <person name="Wilkerson F.P."/>
            <person name="Rokhsar D.S."/>
        </authorList>
    </citation>
    <scope>NUCLEOTIDE SEQUENCE [LARGE SCALE GENOMIC DNA]</scope>
    <source>
        <strain evidence="2 3">CCMP1335</strain>
    </source>
</reference>
<proteinExistence type="predicted"/>
<dbReference type="GeneID" id="7446558"/>
<name>B8C4Q7_THAPS</name>
<dbReference type="Proteomes" id="UP000001449">
    <property type="component" value="Chromosome 6"/>
</dbReference>
<accession>B8C4Q7</accession>
<evidence type="ECO:0000313" key="3">
    <source>
        <dbReference type="Proteomes" id="UP000001449"/>
    </source>
</evidence>